<protein>
    <submittedName>
        <fullName evidence="1 2">Uncharacterized protein</fullName>
    </submittedName>
</protein>
<dbReference type="AlphaFoldDB" id="J3NH64"/>
<dbReference type="HOGENOM" id="CLU_2794108_0_0_1"/>
<sequence>MEGSAGSMDQEEIAGEEMSLAQQAVAAYGTCHPRPRLHVEEKSGTVLRQPSRWVLSQANNPICVENPL</sequence>
<reference evidence="1" key="2">
    <citation type="submission" date="2010-07" db="EMBL/GenBank/DDBJ databases">
        <authorList>
            <consortium name="The Broad Institute Genome Sequencing Platform"/>
            <consortium name="Broad Institute Genome Sequencing Center for Infectious Disease"/>
            <person name="Ma L.-J."/>
            <person name="Dead R."/>
            <person name="Young S."/>
            <person name="Zeng Q."/>
            <person name="Koehrsen M."/>
            <person name="Alvarado L."/>
            <person name="Berlin A."/>
            <person name="Chapman S.B."/>
            <person name="Chen Z."/>
            <person name="Freedman E."/>
            <person name="Gellesch M."/>
            <person name="Goldberg J."/>
            <person name="Griggs A."/>
            <person name="Gujja S."/>
            <person name="Heilman E.R."/>
            <person name="Heiman D."/>
            <person name="Hepburn T."/>
            <person name="Howarth C."/>
            <person name="Jen D."/>
            <person name="Larson L."/>
            <person name="Mehta T."/>
            <person name="Neiman D."/>
            <person name="Pearson M."/>
            <person name="Roberts A."/>
            <person name="Saif S."/>
            <person name="Shea T."/>
            <person name="Shenoy N."/>
            <person name="Sisk P."/>
            <person name="Stolte C."/>
            <person name="Sykes S."/>
            <person name="Walk T."/>
            <person name="White J."/>
            <person name="Yandava C."/>
            <person name="Haas B."/>
            <person name="Nusbaum C."/>
            <person name="Birren B."/>
        </authorList>
    </citation>
    <scope>NUCLEOTIDE SEQUENCE</scope>
    <source>
        <strain evidence="1">R3-111a-1</strain>
    </source>
</reference>
<dbReference type="RefSeq" id="XP_009216616.1">
    <property type="nucleotide sequence ID" value="XM_009218352.1"/>
</dbReference>
<organism evidence="1">
    <name type="scientific">Gaeumannomyces tritici (strain R3-111a-1)</name>
    <name type="common">Wheat and barley take-all root rot fungus</name>
    <name type="synonym">Gaeumannomyces graminis var. tritici</name>
    <dbReference type="NCBI Taxonomy" id="644352"/>
    <lineage>
        <taxon>Eukaryota</taxon>
        <taxon>Fungi</taxon>
        <taxon>Dikarya</taxon>
        <taxon>Ascomycota</taxon>
        <taxon>Pezizomycotina</taxon>
        <taxon>Sordariomycetes</taxon>
        <taxon>Sordariomycetidae</taxon>
        <taxon>Magnaporthales</taxon>
        <taxon>Magnaporthaceae</taxon>
        <taxon>Gaeumannomyces</taxon>
    </lineage>
</organism>
<gene>
    <name evidence="2" type="primary">20341060</name>
    <name evidence="1" type="ORF">GGTG_00602</name>
</gene>
<keyword evidence="3" id="KW-1185">Reference proteome</keyword>
<reference evidence="2" key="4">
    <citation type="journal article" date="2015" name="G3 (Bethesda)">
        <title>Genome sequences of three phytopathogenic species of the Magnaporthaceae family of fungi.</title>
        <authorList>
            <person name="Okagaki L.H."/>
            <person name="Nunes C.C."/>
            <person name="Sailsbery J."/>
            <person name="Clay B."/>
            <person name="Brown D."/>
            <person name="John T."/>
            <person name="Oh Y."/>
            <person name="Young N."/>
            <person name="Fitzgerald M."/>
            <person name="Haas B.J."/>
            <person name="Zeng Q."/>
            <person name="Young S."/>
            <person name="Adiconis X."/>
            <person name="Fan L."/>
            <person name="Levin J.Z."/>
            <person name="Mitchell T.K."/>
            <person name="Okubara P.A."/>
            <person name="Farman M.L."/>
            <person name="Kohn L.M."/>
            <person name="Birren B."/>
            <person name="Ma L.-J."/>
            <person name="Dean R.A."/>
        </authorList>
    </citation>
    <scope>NUCLEOTIDE SEQUENCE</scope>
    <source>
        <strain evidence="2">R3-111a-1</strain>
    </source>
</reference>
<evidence type="ECO:0000313" key="3">
    <source>
        <dbReference type="Proteomes" id="UP000006039"/>
    </source>
</evidence>
<dbReference type="GeneID" id="20341060"/>
<dbReference type="EMBL" id="GL385395">
    <property type="protein sequence ID" value="EJT80607.1"/>
    <property type="molecule type" value="Genomic_DNA"/>
</dbReference>
<reference evidence="3" key="1">
    <citation type="submission" date="2010-07" db="EMBL/GenBank/DDBJ databases">
        <title>The genome sequence of Gaeumannomyces graminis var. tritici strain R3-111a-1.</title>
        <authorList>
            <consortium name="The Broad Institute Genome Sequencing Platform"/>
            <person name="Ma L.-J."/>
            <person name="Dead R."/>
            <person name="Young S."/>
            <person name="Zeng Q."/>
            <person name="Koehrsen M."/>
            <person name="Alvarado L."/>
            <person name="Berlin A."/>
            <person name="Chapman S.B."/>
            <person name="Chen Z."/>
            <person name="Freedman E."/>
            <person name="Gellesch M."/>
            <person name="Goldberg J."/>
            <person name="Griggs A."/>
            <person name="Gujja S."/>
            <person name="Heilman E.R."/>
            <person name="Heiman D."/>
            <person name="Hepburn T."/>
            <person name="Howarth C."/>
            <person name="Jen D."/>
            <person name="Larson L."/>
            <person name="Mehta T."/>
            <person name="Neiman D."/>
            <person name="Pearson M."/>
            <person name="Roberts A."/>
            <person name="Saif S."/>
            <person name="Shea T."/>
            <person name="Shenoy N."/>
            <person name="Sisk P."/>
            <person name="Stolte C."/>
            <person name="Sykes S."/>
            <person name="Walk T."/>
            <person name="White J."/>
            <person name="Yandava C."/>
            <person name="Haas B."/>
            <person name="Nusbaum C."/>
            <person name="Birren B."/>
        </authorList>
    </citation>
    <scope>NUCLEOTIDE SEQUENCE [LARGE SCALE GENOMIC DNA]</scope>
    <source>
        <strain evidence="3">R3-111a-1</strain>
    </source>
</reference>
<evidence type="ECO:0000313" key="2">
    <source>
        <dbReference type="EnsemblFungi" id="EJT80607"/>
    </source>
</evidence>
<name>J3NH64_GAET3</name>
<proteinExistence type="predicted"/>
<reference evidence="1" key="3">
    <citation type="submission" date="2010-09" db="EMBL/GenBank/DDBJ databases">
        <title>Annotation of Gaeumannomyces graminis var. tritici R3-111a-1.</title>
        <authorList>
            <consortium name="The Broad Institute Genome Sequencing Platform"/>
            <person name="Ma L.-J."/>
            <person name="Dead R."/>
            <person name="Young S.K."/>
            <person name="Zeng Q."/>
            <person name="Gargeya S."/>
            <person name="Fitzgerald M."/>
            <person name="Haas B."/>
            <person name="Abouelleil A."/>
            <person name="Alvarado L."/>
            <person name="Arachchi H.M."/>
            <person name="Berlin A."/>
            <person name="Brown A."/>
            <person name="Chapman S.B."/>
            <person name="Chen Z."/>
            <person name="Dunbar C."/>
            <person name="Freedman E."/>
            <person name="Gearin G."/>
            <person name="Gellesch M."/>
            <person name="Goldberg J."/>
            <person name="Griggs A."/>
            <person name="Gujja S."/>
            <person name="Heiman D."/>
            <person name="Howarth C."/>
            <person name="Larson L."/>
            <person name="Lui A."/>
            <person name="MacDonald P.J.P."/>
            <person name="Mehta T."/>
            <person name="Montmayeur A."/>
            <person name="Murphy C."/>
            <person name="Neiman D."/>
            <person name="Pearson M."/>
            <person name="Priest M."/>
            <person name="Roberts A."/>
            <person name="Saif S."/>
            <person name="Shea T."/>
            <person name="Shenoy N."/>
            <person name="Sisk P."/>
            <person name="Stolte C."/>
            <person name="Sykes S."/>
            <person name="Yandava C."/>
            <person name="Wortman J."/>
            <person name="Nusbaum C."/>
            <person name="Birren B."/>
        </authorList>
    </citation>
    <scope>NUCLEOTIDE SEQUENCE</scope>
    <source>
        <strain evidence="1">R3-111a-1</strain>
    </source>
</reference>
<accession>J3NH64</accession>
<evidence type="ECO:0000313" key="1">
    <source>
        <dbReference type="EMBL" id="EJT80607.1"/>
    </source>
</evidence>
<dbReference type="Proteomes" id="UP000006039">
    <property type="component" value="Unassembled WGS sequence"/>
</dbReference>
<dbReference type="EnsemblFungi" id="EJT80607">
    <property type="protein sequence ID" value="EJT80607"/>
    <property type="gene ID" value="GGTG_00602"/>
</dbReference>
<dbReference type="VEuPathDB" id="FungiDB:GGTG_00602"/>
<reference evidence="2" key="5">
    <citation type="submission" date="2018-04" db="UniProtKB">
        <authorList>
            <consortium name="EnsemblFungi"/>
        </authorList>
    </citation>
    <scope>IDENTIFICATION</scope>
    <source>
        <strain evidence="2">R3-111a-1</strain>
    </source>
</reference>